<feature type="transmembrane region" description="Helical" evidence="1">
    <location>
        <begin position="211"/>
        <end position="231"/>
    </location>
</feature>
<sequence length="452" mass="51841">MVSSCLRSTISGSYQYKHLFLREIVGETAEPFADAVFLLLVKSSIQTSISLIMKGASSYNDVAKHSVLTGFNRFVYLALIAIGINIVDSVLSGYGEYYDVYVLSVASLLLIGSLILHSRGFTLLAKAISLMTFNSAFLLISLKLGIRSATYLYYFPLILVYIYLFRSEGSKKYVLLFSGVTILFLLLSLILADDHFQYPADQLIEAKRTFYLSFFLSFSLTVYYFILIYNYQEKLYSRILVLENRRRKKELRSVIEKQETDNQNIVYALRDNINQTLAAVKMYQGEAMQQQHNKTLLEKSYMLTDEAMRDVSKLCMQLHPAVIADIGLIEGMKDYVASLQSLYKVKIDFICKESLIEQYPLQDKLSVFRIVQDYLDITLHHSAASTIKVELLYKPEKIAIRLSQNDLQFRFLQQLKATAQNSINNRITYYNGNIEQLVKGDMETIIIHLRLS</sequence>
<gene>
    <name evidence="2" type="ORF">IQ13_2866</name>
</gene>
<evidence type="ECO:0000256" key="1">
    <source>
        <dbReference type="SAM" id="Phobius"/>
    </source>
</evidence>
<evidence type="ECO:0000313" key="3">
    <source>
        <dbReference type="Proteomes" id="UP000316167"/>
    </source>
</evidence>
<name>A0A562SFQ4_9BACT</name>
<keyword evidence="1" id="KW-0812">Transmembrane</keyword>
<dbReference type="EMBL" id="VLLE01000005">
    <property type="protein sequence ID" value="TWI80195.1"/>
    <property type="molecule type" value="Genomic_DNA"/>
</dbReference>
<keyword evidence="2" id="KW-0808">Transferase</keyword>
<dbReference type="Proteomes" id="UP000316167">
    <property type="component" value="Unassembled WGS sequence"/>
</dbReference>
<feature type="transmembrane region" description="Helical" evidence="1">
    <location>
        <begin position="148"/>
        <end position="166"/>
    </location>
</feature>
<keyword evidence="3" id="KW-1185">Reference proteome</keyword>
<dbReference type="GO" id="GO:0016301">
    <property type="term" value="F:kinase activity"/>
    <property type="evidence" value="ECO:0007669"/>
    <property type="project" value="UniProtKB-KW"/>
</dbReference>
<feature type="transmembrane region" description="Helical" evidence="1">
    <location>
        <begin position="173"/>
        <end position="191"/>
    </location>
</feature>
<accession>A0A562SFQ4</accession>
<reference evidence="2 3" key="1">
    <citation type="journal article" date="2015" name="Stand. Genomic Sci.">
        <title>Genomic Encyclopedia of Bacterial and Archaeal Type Strains, Phase III: the genomes of soil and plant-associated and newly described type strains.</title>
        <authorList>
            <person name="Whitman W.B."/>
            <person name="Woyke T."/>
            <person name="Klenk H.P."/>
            <person name="Zhou Y."/>
            <person name="Lilburn T.G."/>
            <person name="Beck B.J."/>
            <person name="De Vos P."/>
            <person name="Vandamme P."/>
            <person name="Eisen J.A."/>
            <person name="Garrity G."/>
            <person name="Hugenholtz P."/>
            <person name="Kyrpides N.C."/>
        </authorList>
    </citation>
    <scope>NUCLEOTIDE SEQUENCE [LARGE SCALE GENOMIC DNA]</scope>
    <source>
        <strain evidence="2 3">CGMCC 1.7271</strain>
    </source>
</reference>
<keyword evidence="2" id="KW-0418">Kinase</keyword>
<evidence type="ECO:0000313" key="2">
    <source>
        <dbReference type="EMBL" id="TWI80195.1"/>
    </source>
</evidence>
<feature type="transmembrane region" description="Helical" evidence="1">
    <location>
        <begin position="100"/>
        <end position="116"/>
    </location>
</feature>
<proteinExistence type="predicted"/>
<comment type="caution">
    <text evidence="2">The sequence shown here is derived from an EMBL/GenBank/DDBJ whole genome shotgun (WGS) entry which is preliminary data.</text>
</comment>
<keyword evidence="1" id="KW-1133">Transmembrane helix</keyword>
<feature type="transmembrane region" description="Helical" evidence="1">
    <location>
        <begin position="123"/>
        <end position="142"/>
    </location>
</feature>
<protein>
    <submittedName>
        <fullName evidence="2">Signal transduction histidine kinase</fullName>
    </submittedName>
</protein>
<dbReference type="AlphaFoldDB" id="A0A562SFQ4"/>
<keyword evidence="1" id="KW-0472">Membrane</keyword>
<feature type="transmembrane region" description="Helical" evidence="1">
    <location>
        <begin position="74"/>
        <end position="94"/>
    </location>
</feature>
<organism evidence="2 3">
    <name type="scientific">Lacibacter cauensis</name>
    <dbReference type="NCBI Taxonomy" id="510947"/>
    <lineage>
        <taxon>Bacteria</taxon>
        <taxon>Pseudomonadati</taxon>
        <taxon>Bacteroidota</taxon>
        <taxon>Chitinophagia</taxon>
        <taxon>Chitinophagales</taxon>
        <taxon>Chitinophagaceae</taxon>
        <taxon>Lacibacter</taxon>
    </lineage>
</organism>